<dbReference type="GO" id="GO:0004252">
    <property type="term" value="F:serine-type endopeptidase activity"/>
    <property type="evidence" value="ECO:0007669"/>
    <property type="project" value="InterPro"/>
</dbReference>
<proteinExistence type="inferred from homology"/>
<name>A0AAW1P945_9CHLO</name>
<comment type="caution">
    <text evidence="3">The sequence shown here is derived from an EMBL/GenBank/DDBJ whole genome shotgun (WGS) entry which is preliminary data.</text>
</comment>
<evidence type="ECO:0000313" key="3">
    <source>
        <dbReference type="EMBL" id="KAK9804548.1"/>
    </source>
</evidence>
<keyword evidence="4" id="KW-1185">Reference proteome</keyword>
<dbReference type="GO" id="GO:0009368">
    <property type="term" value="C:endopeptidase Clp complex"/>
    <property type="evidence" value="ECO:0007669"/>
    <property type="project" value="TreeGrafter"/>
</dbReference>
<evidence type="ECO:0000313" key="4">
    <source>
        <dbReference type="Proteomes" id="UP001465755"/>
    </source>
</evidence>
<dbReference type="GO" id="GO:0006515">
    <property type="term" value="P:protein quality control for misfolded or incompletely synthesized proteins"/>
    <property type="evidence" value="ECO:0007669"/>
    <property type="project" value="TreeGrafter"/>
</dbReference>
<accession>A0AAW1P945</accession>
<dbReference type="PANTHER" id="PTHR10381">
    <property type="entry name" value="ATP-DEPENDENT CLP PROTEASE PROTEOLYTIC SUBUNIT"/>
    <property type="match status" value="1"/>
</dbReference>
<dbReference type="PANTHER" id="PTHR10381:SF46">
    <property type="entry name" value="ATP-DEPENDENT CLP PROTEASE PROTEOLYTIC SUBUNIT-RELATED PROTEIN 2, CHLOROPLASTIC"/>
    <property type="match status" value="1"/>
</dbReference>
<dbReference type="InterPro" id="IPR001907">
    <property type="entry name" value="ClpP"/>
</dbReference>
<gene>
    <name evidence="3" type="ORF">WJX73_007605</name>
</gene>
<dbReference type="GO" id="GO:0051117">
    <property type="term" value="F:ATPase binding"/>
    <property type="evidence" value="ECO:0007669"/>
    <property type="project" value="TreeGrafter"/>
</dbReference>
<dbReference type="HAMAP" id="MF_00444">
    <property type="entry name" value="ClpP"/>
    <property type="match status" value="1"/>
</dbReference>
<dbReference type="Proteomes" id="UP001465755">
    <property type="component" value="Unassembled WGS sequence"/>
</dbReference>
<evidence type="ECO:0000256" key="2">
    <source>
        <dbReference type="RuleBase" id="RU003567"/>
    </source>
</evidence>
<reference evidence="3 4" key="1">
    <citation type="journal article" date="2024" name="Nat. Commun.">
        <title>Phylogenomics reveals the evolutionary origins of lichenization in chlorophyte algae.</title>
        <authorList>
            <person name="Puginier C."/>
            <person name="Libourel C."/>
            <person name="Otte J."/>
            <person name="Skaloud P."/>
            <person name="Haon M."/>
            <person name="Grisel S."/>
            <person name="Petersen M."/>
            <person name="Berrin J.G."/>
            <person name="Delaux P.M."/>
            <person name="Dal Grande F."/>
            <person name="Keller J."/>
        </authorList>
    </citation>
    <scope>NUCLEOTIDE SEQUENCE [LARGE SCALE GENOMIC DNA]</scope>
    <source>
        <strain evidence="3 4">SAG 2036</strain>
    </source>
</reference>
<organism evidence="3 4">
    <name type="scientific">Symbiochloris irregularis</name>
    <dbReference type="NCBI Taxonomy" id="706552"/>
    <lineage>
        <taxon>Eukaryota</taxon>
        <taxon>Viridiplantae</taxon>
        <taxon>Chlorophyta</taxon>
        <taxon>core chlorophytes</taxon>
        <taxon>Trebouxiophyceae</taxon>
        <taxon>Trebouxiales</taxon>
        <taxon>Trebouxiaceae</taxon>
        <taxon>Symbiochloris</taxon>
    </lineage>
</organism>
<dbReference type="Pfam" id="PF00574">
    <property type="entry name" value="CLP_protease"/>
    <property type="match status" value="1"/>
</dbReference>
<dbReference type="PRINTS" id="PR00127">
    <property type="entry name" value="CLPPROTEASEP"/>
</dbReference>
<comment type="similarity">
    <text evidence="1 2">Belongs to the peptidase S14 family.</text>
</comment>
<evidence type="ECO:0000256" key="1">
    <source>
        <dbReference type="ARBA" id="ARBA00007039"/>
    </source>
</evidence>
<sequence>MSWTLPAAGHGTHCSIKLRSRGVTVARPQAHPTSGVLADSLQPSCSTEQRAFWSSTHSATASARSSGGPRRQTTKMMPVATPKVPYRSRSENRWQWVDIWNCMYRHRIIFLSKPVDEELGNQLVATMLYLDSENQKDLNLYINCSGGNVVPCLAMYDTMKYIQSDVGTVAFGGAMGMSGFLLAMGTKGKRSALPNTHIMLHHPSGAARGVASDIHNEARELMRLRNYVNGTLATATGQPLEKVQFDFNRNKYFDAESAKEYGIIDNVLRPPRMQELGLLS</sequence>
<dbReference type="Gene3D" id="3.90.226.10">
    <property type="entry name" value="2-enoyl-CoA Hydratase, Chain A, domain 1"/>
    <property type="match status" value="1"/>
</dbReference>
<dbReference type="CDD" id="cd07017">
    <property type="entry name" value="S14_ClpP_2"/>
    <property type="match status" value="1"/>
</dbReference>
<dbReference type="InterPro" id="IPR029045">
    <property type="entry name" value="ClpP/crotonase-like_dom_sf"/>
</dbReference>
<dbReference type="GO" id="GO:0004176">
    <property type="term" value="F:ATP-dependent peptidase activity"/>
    <property type="evidence" value="ECO:0007669"/>
    <property type="project" value="InterPro"/>
</dbReference>
<protein>
    <recommendedName>
        <fullName evidence="2">ATP-dependent Clp protease proteolytic subunit</fullName>
    </recommendedName>
</protein>
<dbReference type="GO" id="GO:0009536">
    <property type="term" value="C:plastid"/>
    <property type="evidence" value="ECO:0007669"/>
    <property type="project" value="UniProtKB-ARBA"/>
</dbReference>
<dbReference type="InterPro" id="IPR023562">
    <property type="entry name" value="ClpP/TepA"/>
</dbReference>
<dbReference type="SUPFAM" id="SSF52096">
    <property type="entry name" value="ClpP/crotonase"/>
    <property type="match status" value="1"/>
</dbReference>
<dbReference type="EMBL" id="JALJOQ010000050">
    <property type="protein sequence ID" value="KAK9804548.1"/>
    <property type="molecule type" value="Genomic_DNA"/>
</dbReference>
<dbReference type="AlphaFoldDB" id="A0AAW1P945"/>